<keyword evidence="1" id="KW-1133">Transmembrane helix</keyword>
<evidence type="ECO:0000313" key="2">
    <source>
        <dbReference type="EMBL" id="STZ64145.1"/>
    </source>
</evidence>
<organism evidence="2 3">
    <name type="scientific">Moraxella lacunata</name>
    <dbReference type="NCBI Taxonomy" id="477"/>
    <lineage>
        <taxon>Bacteria</taxon>
        <taxon>Pseudomonadati</taxon>
        <taxon>Pseudomonadota</taxon>
        <taxon>Gammaproteobacteria</taxon>
        <taxon>Moraxellales</taxon>
        <taxon>Moraxellaceae</taxon>
        <taxon>Moraxella</taxon>
    </lineage>
</organism>
<evidence type="ECO:0000313" key="3">
    <source>
        <dbReference type="Proteomes" id="UP000254437"/>
    </source>
</evidence>
<name>A0A378TTG9_MORLA</name>
<protein>
    <submittedName>
        <fullName evidence="2">Uncharacterized protein</fullName>
    </submittedName>
</protein>
<evidence type="ECO:0000256" key="1">
    <source>
        <dbReference type="SAM" id="Phobius"/>
    </source>
</evidence>
<dbReference type="EMBL" id="UGQU01000004">
    <property type="protein sequence ID" value="STZ64145.1"/>
    <property type="molecule type" value="Genomic_DNA"/>
</dbReference>
<keyword evidence="1" id="KW-0812">Transmembrane</keyword>
<sequence>MSPLMIGLPTILDILLALSHAFRLENRHGSTGLPQTVLNQNFVGNLLCDRYTIVDKQQSILVSKNIYLQTITIIILIFILVNNILKYFLTKI</sequence>
<feature type="transmembrane region" description="Helical" evidence="1">
    <location>
        <begin position="66"/>
        <end position="89"/>
    </location>
</feature>
<dbReference type="Proteomes" id="UP000254437">
    <property type="component" value="Unassembled WGS sequence"/>
</dbReference>
<keyword evidence="1" id="KW-0472">Membrane</keyword>
<proteinExistence type="predicted"/>
<reference evidence="2 3" key="1">
    <citation type="submission" date="2018-06" db="EMBL/GenBank/DDBJ databases">
        <authorList>
            <consortium name="Pathogen Informatics"/>
            <person name="Doyle S."/>
        </authorList>
    </citation>
    <scope>NUCLEOTIDE SEQUENCE [LARGE SCALE GENOMIC DNA]</scope>
    <source>
        <strain evidence="2 3">NCTC10359</strain>
    </source>
</reference>
<dbReference type="AlphaFoldDB" id="A0A378TTG9"/>
<accession>A0A378TTG9</accession>
<gene>
    <name evidence="2" type="ORF">NCTC10359_02593</name>
</gene>